<dbReference type="InterPro" id="IPR042104">
    <property type="entry name" value="PKS_dehydratase_sf"/>
</dbReference>
<feature type="active site" description="Proton donor; for dehydratase activity" evidence="9">
    <location>
        <position position="1171"/>
    </location>
</feature>
<evidence type="ECO:0000256" key="5">
    <source>
        <dbReference type="ARBA" id="ARBA00022679"/>
    </source>
</evidence>
<dbReference type="EMBL" id="MW490597">
    <property type="protein sequence ID" value="QSV12663.1"/>
    <property type="molecule type" value="Genomic_DNA"/>
</dbReference>
<dbReference type="SMART" id="SM00825">
    <property type="entry name" value="PKS_KS"/>
    <property type="match status" value="2"/>
</dbReference>
<dbReference type="InterPro" id="IPR016036">
    <property type="entry name" value="Malonyl_transacylase_ACP-bd"/>
</dbReference>
<feature type="domain" description="PKS/mFAS DH" evidence="13">
    <location>
        <begin position="3118"/>
        <end position="3392"/>
    </location>
</feature>
<dbReference type="InterPro" id="IPR036736">
    <property type="entry name" value="ACP-like_sf"/>
</dbReference>
<dbReference type="PROSITE" id="PS52004">
    <property type="entry name" value="KS3_2"/>
    <property type="match status" value="2"/>
</dbReference>
<dbReference type="InterPro" id="IPR018201">
    <property type="entry name" value="Ketoacyl_synth_AS"/>
</dbReference>
<dbReference type="FunFam" id="1.10.1200.10:FF:000007">
    <property type="entry name" value="Probable polyketide synthase pks17"/>
    <property type="match status" value="2"/>
</dbReference>
<evidence type="ECO:0000256" key="4">
    <source>
        <dbReference type="ARBA" id="ARBA00022553"/>
    </source>
</evidence>
<dbReference type="GO" id="GO:0008270">
    <property type="term" value="F:zinc ion binding"/>
    <property type="evidence" value="ECO:0007669"/>
    <property type="project" value="InterPro"/>
</dbReference>
<dbReference type="GO" id="GO:0016491">
    <property type="term" value="F:oxidoreductase activity"/>
    <property type="evidence" value="ECO:0007669"/>
    <property type="project" value="InterPro"/>
</dbReference>
<dbReference type="GO" id="GO:0006633">
    <property type="term" value="P:fatty acid biosynthetic process"/>
    <property type="evidence" value="ECO:0007669"/>
    <property type="project" value="InterPro"/>
</dbReference>
<dbReference type="Pfam" id="PF21089">
    <property type="entry name" value="PKS_DH_N"/>
    <property type="match status" value="2"/>
</dbReference>
<dbReference type="GO" id="GO:0004312">
    <property type="term" value="F:fatty acid synthase activity"/>
    <property type="evidence" value="ECO:0007669"/>
    <property type="project" value="TreeGrafter"/>
</dbReference>
<dbReference type="Gene3D" id="3.40.50.720">
    <property type="entry name" value="NAD(P)-binding Rossmann-like Domain"/>
    <property type="match status" value="2"/>
</dbReference>
<dbReference type="InterPro" id="IPR011032">
    <property type="entry name" value="GroES-like_sf"/>
</dbReference>
<dbReference type="Pfam" id="PF00550">
    <property type="entry name" value="PP-binding"/>
    <property type="match status" value="2"/>
</dbReference>
<dbReference type="InterPro" id="IPR013154">
    <property type="entry name" value="ADH-like_N"/>
</dbReference>
<comment type="pathway">
    <text evidence="2">Antibiotic biosynthesis.</text>
</comment>
<comment type="cofactor">
    <cofactor evidence="1">
        <name>pantetheine 4'-phosphate</name>
        <dbReference type="ChEBI" id="CHEBI:47942"/>
    </cofactor>
</comment>
<dbReference type="SMART" id="SM00827">
    <property type="entry name" value="PKS_AT"/>
    <property type="match status" value="2"/>
</dbReference>
<dbReference type="InterPro" id="IPR016039">
    <property type="entry name" value="Thiolase-like"/>
</dbReference>
<dbReference type="InterPro" id="IPR006162">
    <property type="entry name" value="Ppantetheine_attach_site"/>
</dbReference>
<dbReference type="InterPro" id="IPR016035">
    <property type="entry name" value="Acyl_Trfase/lysoPLipase"/>
</dbReference>
<dbReference type="InterPro" id="IPR002364">
    <property type="entry name" value="Quin_OxRdtase/zeta-crystal_CS"/>
</dbReference>
<dbReference type="SMART" id="SM00826">
    <property type="entry name" value="PKS_DH"/>
    <property type="match status" value="2"/>
</dbReference>
<dbReference type="SUPFAM" id="SSF47336">
    <property type="entry name" value="ACP-like"/>
    <property type="match status" value="2"/>
</dbReference>
<dbReference type="Gene3D" id="3.10.129.110">
    <property type="entry name" value="Polyketide synthase dehydratase"/>
    <property type="match status" value="2"/>
</dbReference>
<reference evidence="14" key="1">
    <citation type="submission" date="2021-01" db="EMBL/GenBank/DDBJ databases">
        <authorList>
            <person name="Zhu H."/>
            <person name="Ge H."/>
        </authorList>
    </citation>
    <scope>NUCLEOTIDE SEQUENCE</scope>
    <source>
        <strain evidence="14">NBRC 109436</strain>
    </source>
</reference>
<feature type="region of interest" description="N-terminal hotdog fold" evidence="9">
    <location>
        <begin position="966"/>
        <end position="1094"/>
    </location>
</feature>
<dbReference type="CDD" id="cd05195">
    <property type="entry name" value="enoyl_red"/>
    <property type="match status" value="2"/>
</dbReference>
<keyword evidence="4" id="KW-0597">Phosphoprotein</keyword>
<name>A0A8A2F986_STRHY</name>
<dbReference type="InterPro" id="IPR057326">
    <property type="entry name" value="KR_dom"/>
</dbReference>
<feature type="active site" description="Proton acceptor; for dehydratase activity" evidence="9">
    <location>
        <position position="998"/>
    </location>
</feature>
<evidence type="ECO:0000256" key="7">
    <source>
        <dbReference type="ARBA" id="ARBA00023268"/>
    </source>
</evidence>
<evidence type="ECO:0000256" key="1">
    <source>
        <dbReference type="ARBA" id="ARBA00001957"/>
    </source>
</evidence>
<keyword evidence="5" id="KW-0808">Transferase</keyword>
<dbReference type="Pfam" id="PF08990">
    <property type="entry name" value="Docking"/>
    <property type="match status" value="1"/>
</dbReference>
<evidence type="ECO:0000256" key="6">
    <source>
        <dbReference type="ARBA" id="ARBA00023194"/>
    </source>
</evidence>
<dbReference type="GO" id="GO:0031177">
    <property type="term" value="F:phosphopantetheine binding"/>
    <property type="evidence" value="ECO:0007669"/>
    <property type="project" value="InterPro"/>
</dbReference>
<evidence type="ECO:0000256" key="2">
    <source>
        <dbReference type="ARBA" id="ARBA00004792"/>
    </source>
</evidence>
<dbReference type="FunFam" id="3.40.50.720:FF:000209">
    <property type="entry name" value="Polyketide synthase Pks12"/>
    <property type="match status" value="2"/>
</dbReference>
<dbReference type="InterPro" id="IPR049551">
    <property type="entry name" value="PKS_DH_C"/>
</dbReference>
<dbReference type="SMART" id="SM00823">
    <property type="entry name" value="PKS_PP"/>
    <property type="match status" value="2"/>
</dbReference>
<dbReference type="SMART" id="SM01294">
    <property type="entry name" value="PKS_PP_betabranch"/>
    <property type="match status" value="2"/>
</dbReference>
<dbReference type="InterPro" id="IPR013968">
    <property type="entry name" value="PKS_KR"/>
</dbReference>
<dbReference type="InterPro" id="IPR014030">
    <property type="entry name" value="Ketoacyl_synth_N"/>
</dbReference>
<dbReference type="Pfam" id="PF13602">
    <property type="entry name" value="ADH_zinc_N_2"/>
    <property type="match status" value="2"/>
</dbReference>
<proteinExistence type="predicted"/>
<dbReference type="Pfam" id="PF08240">
    <property type="entry name" value="ADH_N"/>
    <property type="match status" value="2"/>
</dbReference>
<dbReference type="InterPro" id="IPR001227">
    <property type="entry name" value="Ac_transferase_dom_sf"/>
</dbReference>
<keyword evidence="7" id="KW-0511">Multifunctional enzyme</keyword>
<dbReference type="PROSITE" id="PS52019">
    <property type="entry name" value="PKS_MFAS_DH"/>
    <property type="match status" value="2"/>
</dbReference>
<dbReference type="Gene3D" id="3.40.47.10">
    <property type="match status" value="2"/>
</dbReference>
<feature type="region of interest" description="Disordered" evidence="10">
    <location>
        <begin position="4312"/>
        <end position="4342"/>
    </location>
</feature>
<dbReference type="FunFam" id="3.40.50.720:FF:000381">
    <property type="entry name" value="Probable polyketide synthase pks17"/>
    <property type="match status" value="1"/>
</dbReference>
<dbReference type="InterPro" id="IPR020806">
    <property type="entry name" value="PKS_PP-bd"/>
</dbReference>
<sequence>MSNEQKLRDYLKRVTTDLHQARQRLHEVESREREPIAIVAMACRFPGGVRSPEDLWRLVAEERDGIGPFPEGRGWDTDALFDPDPERHGTSYIRDGGFLYDADLFDAGLFHISPREALAMDPQQRLLLETAWETFERAGIAAESLRGSSTGVFAGVMYHDYAARLHAIPEGLEGFLGNGSSGSVASGRLAYTFGLEGPAVTLDTACSSSLVALHLAGEALRRGDCELALAGGVTVMSTPGAFVEFSRLRGLARDGRCKSFAASADGTGWSEGVGLLLMERLSDARRNGHPVVAVVRGSALNQDGASNGLTAPNGPSQERLILRALADAGLSTEHVDAVDAHGTGTPLGDPIEAQALLATYGQDRPAERPLWLGSLKSNIGHTQAAAGVGGVIKMVMAMRHGVLPRTLHVDEPTPHVDWSSGGVSLLTEARRWPETGDRPRRAAVSSFGISGTNAHVIIEQPPEPTEERPAVRREPAPVALPWVLSGGSADALREQAARLASFLDERDTVAADTADATVAAAPAGVASADAVSADPASAGVAPADAASARAVDLAYSLATSRSALGHRAVLFGREAGDIREALRALASGGSGAGVVSGVVGVGKPVVVFPGQGSQWVGMAVELLGSSPVFAGRMAECERALSAYVDWSLTGVLGDGVVLERVDVVQPVLWAVMVSLAAVWESFGVVPGAVIGHSQGEIAAACVAGGLSLEDGARVVALRSRALTVLAGGGGMVSVAVPVERAVVLLERWEGRVQVAAVNGPSSVVVSGDGQALDEVVAECRRQRVRARRVEVDYASHSPHVEVLRERLLEELDGIVPMRSRVPLFSTVTGDWIDTERLDAEYWYRNLRETVRFATATDALLGQGFGAFIEASAHPVLTYGVQESIDAAGAEAVALGSLRRDDGGLDRFLRSVAEAYVHGVSVDWSPLFHGARRVDLPTYAFQRQRYWLDAPELAGDVGAFGLGGAGHPMLGAVMALPGEDSVVFTGRLSSRSHPWLADHVVMGRVLLPGTAFVEMAMRAGDEVGCARLDELTLEAPLVFPDHGGVLLSLTVAGPDENGRRRLAVYARAEDTEGSGADQPWTRHASGVLAPEAAAGAFELTSWPPEGATPVDLDGLYSGLTDHGLAYGPLFQGLHTAWRRGEEVFAEVRLADGDGGGDGGDATGFGLHPALFDAALHTAALADTMTGSAQLRLPFSWSGVELHAVGASALRVRLSPTGPDEMSLLAADSTGAPVASVESLTLRAVPADALAGGHPAVDDSLFRVEWTPLPAADSPVGHYLTVGFPERADENFSSLSALSDAISAGTAATPDVVLARCDGGSPYDATSRALALLQTWLADPNFAASRLVLVTRGGVTVDERRSVDDLGAAAVWGLVRSAQSETPDRFHLVDVEVDAEGVGAESVGADRAAHAGMDQNADAALNADAGVDAALNADAGAVAALNADAGVGAALNADAGVAVDRAANPDAAMNADHAPGLWPALSAALATGEPQLALRAGKVWAPRLVRASSDGTLTLPARTGEQDAWRLDVTSKGTLDNVAFVGSDAAERPLEHGQVRLEVRAAGLNFRDVLLTLGMVDQDGLGGEAAGYVLEVGPGVVGFAPGDRVFGMFPASIGSVAVADHRMLARMPEGWSFAQAASVPVVFLTAYYGLVDLAGLRSGESVLVHAAAGGVGMAAVQLARYAGAEVWATASPAKWGVLREMGLDAEHIASSRSLEFEDRFLAATGGRGVDVVLNSLAGEYVDASLRLQPRGGRFLEMGKTDKRDPGEVADRHPGVTYRVYDIQEAGPERIGEMLAELMSLFREGVLRPLPVTTWDVRQAVDALRFMSQARHVGKVVLTVPAPLDGRGTVLITGGTGVLGAVVARHLVEARGVRRLVLTSRRGMQVPGAEELCGELSALGAEVSVVACDVADREALADLIARLGDLSAVVHAAGVLDDAVVESLTPERLGTVLRPKVDAAWYLHELTREMDLSAFVLFSSASGTLGGPGQANYAAANSYLDALAQHRRAHGLPAQSLAWGLWQEASGMTAHLDDADISRMTRAGMAPLTTTDALDLFEAALARGHAVLLPLHLDVAALGRAGALPALFQGLVRRSSRRVAASGGADGAGGSALHRRLVAASEPERQRILLDLVRADVAAVLGHASQEAVDAAKAFKELGFDSLTAVELRNRLSAATGLRLPATLVFDHPSPNALAQYLRAELLGTQATAEATAVAVADDDPIAIVAMACRLPGDVESPEDLWRLVAEGRDGMTTFPTDRGWDLDALYHPDPDHPGTSYVREGGFVTGAGEFDAEFFGISPREALAMDPQQRLLLEASWEALERAGIDPSSLRGSDTGVFVGVSGQEYAALVQQAAESTEGYLLTGTSASVVSGRVAYTFGLEGPALTVDTACSSSLVALHLAAQALRKGECSMALAGGVAVMATPGAFVEFSRQRGLAADGRCKAFAAATDGTGWGEGVGVLLVTRLSEARRRGLPVLAVVRGSAVNQDGASNGLTAPNGPSQQRVIRQALAGAGLSPGEVDAVEAHGTGTTLGDPIEAQALLATYGRDRERDRPLWLGSLKSNIGHAQAAAGVAGVIKMVMAMRHGVLPRTLHVDEPTPHVDWSAGAVSLLTEAREWPETGDRPRRAGISSFGVSGTNAHVILEHVEAVEAEHVEAEETTAGPVGGPVVWPLSARGEGALAEQARRLLSFTEGRVDLRPADVGLSLAVSRAALPDRAVVVAAGMAELRAGLAALAEGGSAPGLITGGAPGGARPAGRTVVVFPGQGSQWVGMAVELLGSSPVFAGRMAECERALSAYVDWSLTGVLGDGVVLERVDVVQPVLWAVMVSLAAVWESFGVVPGAVIGHSQGEIAAACVAGGLSLEDGARVVALRSRALTVLAGGGGMVSVAVPAERAVVLLERWGGRVGVAAVNGPSSVVVSGDGPALEELLVVCEVEGVRARRVEVDYASHSAHVEVLRDRLLEELAGIVPVRSRVPLFSTVTGDWIDTEQLDAEYWYQNLRETVRFASATEALLDDGFGVFIEASAHPVLTYGVQESIEAAGAEAVALGSLRRGEGGLDRFLRSVAEAYVHGVSVDWSPVFEGARRVDLPTYAFQRQRYWLDAHGGRQDAGSLGLVRADHPLLGAVVRSPDGAGVVLTGRLSVRSHPWLADHVVMGRILLPGTAFVEMAMRAGDEVGCARLDELTLETPLLIPQDGAAHLHLAVGAAGPAGERTLTVYSRAEDAPDDQPWLRHATGLVRPGAVTPEARNASWPPAGAVPVDLDGLYERFAEAGLAYGPSFQGLSAAWRQGAEVLAEVRLPGDADASGFVLHPALLDAALHAMSLADLPQHPGHVLLPFSWEGVTLHAAGASALRVRVTRTTSEGVSLTATDATGQPVVSVDSLALRSVSADQLRRAQTTTGNSLFQLDWVALDAAVESAAGSTDGWVALDAAGAGSALALPTHPDLMALADAIGSGAGCPEVVVAPFSTESDGTPAAIHEAVARALSMVRAWLAEERFGSSRLLIVTRGAVATGAHEDVEDLAAAAVWGLVRSAQSENPGRFVLADIDGGASSWPALAAAVRTGAEEPQLVVRAGEVAVPRLARWGGDGTLVVPEGERAWRLEVAEKGTLDGLALVPRPEAAGGPLGPGEVRVGVRAAGLNFRDVLLTLGVVDQEGLGSEGAGVVLEVGPGVVGLAPGDRVFGLFPASIGSVAVADHRMVARMPGGWSFAEAASVPVVFLTAYYGLVDLAGLRSGESVLVHAAAGGVGMAAVQVARYVGAEVWATASPAKWGVLRGMGLDAEHIASSRSLEFADRFLAATGGRGVDVVLNSLAGEYVDASLRVLAEGGRFLELGKTDVREGVAGYRAYDLVEAGAERIGEMLAEVMSLFREGVLRPLPVTAWDVRRAREAFRFMSQARHVGKVVLTVPAPLDGRGTVLITGGTGVLGSLVARHLVEARGVRRLVLTSRQGMQAPGAEELCAELADLGAEASVIACDMADREALADLIAHTGDLSAVVHAAGVLDDAVVESLTPERLGTVLRPKVDAAWHLHELTREMDLSAFVLFSSASGTLGAPGQANYAAANSYLDALAQHRRAQGLPAQSLAWGLWQEASGMTGHLDRTDLRRMGGSGVSGLSNDEGLALFDIATAAERAQLFPIRLNTAELAAGADLLPPLLRGLTRGPARRVLVGAEAVADRSALSHRLAGLSAGERHSVLMDLVHDQVAAVLGHASSDTVQANKAFKDIGFDSLTAVELRNRLNAATGLRLPAALVFDHPTPAALVRHLLAELVTDTEPQDDPDGTEARVRQALAAIPLTRLRDAGLMDALLELAGLHEEPPAPGDGDGDGDGGAGDQDGRIDTMDTQSLIELALQQSES</sequence>
<feature type="active site" description="Proton acceptor; for dehydratase activity" evidence="9">
    <location>
        <position position="3150"/>
    </location>
</feature>
<dbReference type="InterPro" id="IPR036299">
    <property type="entry name" value="Polyketide_synth_docking_sf"/>
</dbReference>
<dbReference type="SUPFAM" id="SSF55048">
    <property type="entry name" value="Probable ACP-binding domain of malonyl-CoA ACP transacylase"/>
    <property type="match status" value="2"/>
</dbReference>
<dbReference type="InterPro" id="IPR009081">
    <property type="entry name" value="PP-bd_ACP"/>
</dbReference>
<dbReference type="PROSITE" id="PS00606">
    <property type="entry name" value="KS3_1"/>
    <property type="match status" value="2"/>
</dbReference>
<dbReference type="GO" id="GO:0004315">
    <property type="term" value="F:3-oxoacyl-[acyl-carrier-protein] synthase activity"/>
    <property type="evidence" value="ECO:0007669"/>
    <property type="project" value="InterPro"/>
</dbReference>
<evidence type="ECO:0000259" key="11">
    <source>
        <dbReference type="PROSITE" id="PS50075"/>
    </source>
</evidence>
<dbReference type="InterPro" id="IPR020841">
    <property type="entry name" value="PKS_Beta-ketoAc_synthase_dom"/>
</dbReference>
<evidence type="ECO:0000313" key="14">
    <source>
        <dbReference type="EMBL" id="QSV12663.1"/>
    </source>
</evidence>
<dbReference type="PROSITE" id="PS00012">
    <property type="entry name" value="PHOSPHOPANTETHEINE"/>
    <property type="match status" value="2"/>
</dbReference>
<evidence type="ECO:0000259" key="12">
    <source>
        <dbReference type="PROSITE" id="PS52004"/>
    </source>
</evidence>
<dbReference type="InterPro" id="IPR020843">
    <property type="entry name" value="ER"/>
</dbReference>
<dbReference type="Gene3D" id="3.40.366.10">
    <property type="entry name" value="Malonyl-Coenzyme A Acyl Carrier Protein, domain 2"/>
    <property type="match status" value="2"/>
</dbReference>
<dbReference type="PROSITE" id="PS50075">
    <property type="entry name" value="CARRIER"/>
    <property type="match status" value="2"/>
</dbReference>
<dbReference type="Pfam" id="PF08659">
    <property type="entry name" value="KR"/>
    <property type="match status" value="2"/>
</dbReference>
<keyword evidence="6" id="KW-0045">Antibiotic biosynthesis</keyword>
<dbReference type="InterPro" id="IPR050091">
    <property type="entry name" value="PKS_NRPS_Biosynth_Enz"/>
</dbReference>
<dbReference type="Pfam" id="PF22953">
    <property type="entry name" value="SpnB_Rossmann"/>
    <property type="match status" value="2"/>
</dbReference>
<dbReference type="SUPFAM" id="SSF53901">
    <property type="entry name" value="Thiolase-like"/>
    <property type="match status" value="2"/>
</dbReference>
<dbReference type="CDD" id="cd00833">
    <property type="entry name" value="PKS"/>
    <property type="match status" value="2"/>
</dbReference>
<dbReference type="Pfam" id="PF00109">
    <property type="entry name" value="ketoacyl-synt"/>
    <property type="match status" value="2"/>
</dbReference>
<dbReference type="SUPFAM" id="SSF52151">
    <property type="entry name" value="FabD/lysophospholipase-like"/>
    <property type="match status" value="2"/>
</dbReference>
<feature type="domain" description="Carrier" evidence="11">
    <location>
        <begin position="2124"/>
        <end position="2199"/>
    </location>
</feature>
<dbReference type="Gene3D" id="3.40.50.11460">
    <property type="match status" value="2"/>
</dbReference>
<dbReference type="Pfam" id="PF02801">
    <property type="entry name" value="Ketoacyl-synt_C"/>
    <property type="match status" value="2"/>
</dbReference>
<dbReference type="GO" id="GO:0033068">
    <property type="term" value="P:macrolide biosynthetic process"/>
    <property type="evidence" value="ECO:0007669"/>
    <property type="project" value="UniProtKB-ARBA"/>
</dbReference>
<dbReference type="Gene3D" id="3.90.180.10">
    <property type="entry name" value="Medium-chain alcohol dehydrogenases, catalytic domain"/>
    <property type="match status" value="2"/>
</dbReference>
<dbReference type="SUPFAM" id="SSF51735">
    <property type="entry name" value="NAD(P)-binding Rossmann-fold domains"/>
    <property type="match status" value="6"/>
</dbReference>
<evidence type="ECO:0000256" key="8">
    <source>
        <dbReference type="ARBA" id="ARBA00023315"/>
    </source>
</evidence>
<evidence type="ECO:0000259" key="13">
    <source>
        <dbReference type="PROSITE" id="PS52019"/>
    </source>
</evidence>
<dbReference type="InterPro" id="IPR014043">
    <property type="entry name" value="Acyl_transferase_dom"/>
</dbReference>
<dbReference type="PANTHER" id="PTHR43775:SF51">
    <property type="entry name" value="INACTIVE PHENOLPHTHIOCEROL SYNTHESIS POLYKETIDE SYNTHASE TYPE I PKS1-RELATED"/>
    <property type="match status" value="1"/>
</dbReference>
<dbReference type="InterPro" id="IPR049552">
    <property type="entry name" value="PKS_DH_N"/>
</dbReference>
<protein>
    <submittedName>
        <fullName evidence="14">AvmE</fullName>
    </submittedName>
</protein>
<dbReference type="InterPro" id="IPR020807">
    <property type="entry name" value="PKS_DH"/>
</dbReference>
<dbReference type="SMART" id="SM00829">
    <property type="entry name" value="PKS_ER"/>
    <property type="match status" value="2"/>
</dbReference>
<feature type="region of interest" description="N-terminal hotdog fold" evidence="9">
    <location>
        <begin position="3118"/>
        <end position="3243"/>
    </location>
</feature>
<dbReference type="InterPro" id="IPR014031">
    <property type="entry name" value="Ketoacyl_synth_C"/>
</dbReference>
<dbReference type="Pfam" id="PF16197">
    <property type="entry name" value="KAsynt_C_assoc"/>
    <property type="match status" value="2"/>
</dbReference>
<dbReference type="InterPro" id="IPR055123">
    <property type="entry name" value="SpnB-like_Rossmann"/>
</dbReference>
<feature type="domain" description="Ketosynthase family 3 (KS3)" evidence="12">
    <location>
        <begin position="33"/>
        <end position="460"/>
    </location>
</feature>
<dbReference type="SMART" id="SM00822">
    <property type="entry name" value="PKS_KR"/>
    <property type="match status" value="2"/>
</dbReference>
<organism evidence="14">
    <name type="scientific">Streptomyces hygroscopicus</name>
    <dbReference type="NCBI Taxonomy" id="1912"/>
    <lineage>
        <taxon>Bacteria</taxon>
        <taxon>Bacillati</taxon>
        <taxon>Actinomycetota</taxon>
        <taxon>Actinomycetes</taxon>
        <taxon>Kitasatosporales</taxon>
        <taxon>Streptomycetaceae</taxon>
        <taxon>Streptomyces</taxon>
        <taxon>Streptomyces violaceusniger group</taxon>
    </lineage>
</organism>
<dbReference type="Gene3D" id="3.30.70.3290">
    <property type="match status" value="2"/>
</dbReference>
<dbReference type="InterPro" id="IPR036291">
    <property type="entry name" value="NAD(P)-bd_dom_sf"/>
</dbReference>
<dbReference type="Pfam" id="PF14765">
    <property type="entry name" value="PS-DH"/>
    <property type="match status" value="2"/>
</dbReference>
<feature type="domain" description="PKS/mFAS DH" evidence="13">
    <location>
        <begin position="966"/>
        <end position="1249"/>
    </location>
</feature>
<evidence type="ECO:0000256" key="9">
    <source>
        <dbReference type="PROSITE-ProRule" id="PRU01363"/>
    </source>
</evidence>
<keyword evidence="3" id="KW-0596">Phosphopantetheine</keyword>
<dbReference type="FunFam" id="3.90.180.10:FF:000032">
    <property type="entry name" value="Probable polyketide synthase pks1"/>
    <property type="match status" value="2"/>
</dbReference>
<feature type="region of interest" description="C-terminal hotdog fold" evidence="9">
    <location>
        <begin position="3255"/>
        <end position="3392"/>
    </location>
</feature>
<dbReference type="InterPro" id="IPR032821">
    <property type="entry name" value="PKS_assoc"/>
</dbReference>
<feature type="domain" description="Ketosynthase family 3 (KS3)" evidence="12">
    <location>
        <begin position="2216"/>
        <end position="2643"/>
    </location>
</feature>
<dbReference type="InterPro" id="IPR049900">
    <property type="entry name" value="PKS_mFAS_DH"/>
</dbReference>
<evidence type="ECO:0000256" key="10">
    <source>
        <dbReference type="SAM" id="MobiDB-lite"/>
    </source>
</evidence>
<dbReference type="SUPFAM" id="SSF50129">
    <property type="entry name" value="GroES-like"/>
    <property type="match status" value="2"/>
</dbReference>
<dbReference type="PROSITE" id="PS01162">
    <property type="entry name" value="QOR_ZETA_CRYSTAL"/>
    <property type="match status" value="2"/>
</dbReference>
<feature type="active site" description="Proton donor; for dehydratase activity" evidence="9">
    <location>
        <position position="3314"/>
    </location>
</feature>
<accession>A0A8A2F986</accession>
<dbReference type="FunFam" id="3.40.366.10:FF:000002">
    <property type="entry name" value="Probable polyketide synthase 2"/>
    <property type="match status" value="2"/>
</dbReference>
<dbReference type="InterPro" id="IPR015083">
    <property type="entry name" value="NorB/c/GfsB-D-like_docking"/>
</dbReference>
<dbReference type="PANTHER" id="PTHR43775">
    <property type="entry name" value="FATTY ACID SYNTHASE"/>
    <property type="match status" value="1"/>
</dbReference>
<dbReference type="FunFam" id="3.40.47.10:FF:000019">
    <property type="entry name" value="Polyketide synthase type I"/>
    <property type="match status" value="2"/>
</dbReference>
<keyword evidence="8" id="KW-0012">Acyltransferase</keyword>
<evidence type="ECO:0000256" key="3">
    <source>
        <dbReference type="ARBA" id="ARBA00022450"/>
    </source>
</evidence>
<feature type="region of interest" description="C-terminal hotdog fold" evidence="9">
    <location>
        <begin position="1106"/>
        <end position="1249"/>
    </location>
</feature>
<dbReference type="Gene3D" id="1.10.1200.10">
    <property type="entry name" value="ACP-like"/>
    <property type="match status" value="2"/>
</dbReference>
<dbReference type="Pfam" id="PF00698">
    <property type="entry name" value="Acyl_transf_1"/>
    <property type="match status" value="2"/>
</dbReference>
<dbReference type="CDD" id="cd08956">
    <property type="entry name" value="KR_3_FAS_SDR_x"/>
    <property type="match status" value="2"/>
</dbReference>
<dbReference type="SUPFAM" id="SSF101173">
    <property type="entry name" value="Docking domain B of the erythromycin polyketide synthase (DEBS)"/>
    <property type="match status" value="1"/>
</dbReference>
<feature type="domain" description="Carrier" evidence="11">
    <location>
        <begin position="4192"/>
        <end position="4267"/>
    </location>
</feature>